<keyword evidence="3" id="KW-1185">Reference proteome</keyword>
<feature type="compositionally biased region" description="Basic and acidic residues" evidence="1">
    <location>
        <begin position="226"/>
        <end position="236"/>
    </location>
</feature>
<feature type="region of interest" description="Disordered" evidence="1">
    <location>
        <begin position="412"/>
        <end position="442"/>
    </location>
</feature>
<evidence type="ECO:0000313" key="3">
    <source>
        <dbReference type="Proteomes" id="UP000054270"/>
    </source>
</evidence>
<feature type="compositionally biased region" description="Basic and acidic residues" evidence="1">
    <location>
        <begin position="299"/>
        <end position="324"/>
    </location>
</feature>
<organism evidence="2 3">
    <name type="scientific">Hypholoma sublateritium (strain FD-334 SS-4)</name>
    <dbReference type="NCBI Taxonomy" id="945553"/>
    <lineage>
        <taxon>Eukaryota</taxon>
        <taxon>Fungi</taxon>
        <taxon>Dikarya</taxon>
        <taxon>Basidiomycota</taxon>
        <taxon>Agaricomycotina</taxon>
        <taxon>Agaricomycetes</taxon>
        <taxon>Agaricomycetidae</taxon>
        <taxon>Agaricales</taxon>
        <taxon>Agaricineae</taxon>
        <taxon>Strophariaceae</taxon>
        <taxon>Hypholoma</taxon>
    </lineage>
</organism>
<feature type="region of interest" description="Disordered" evidence="1">
    <location>
        <begin position="625"/>
        <end position="655"/>
    </location>
</feature>
<evidence type="ECO:0000313" key="2">
    <source>
        <dbReference type="EMBL" id="KJA18098.1"/>
    </source>
</evidence>
<feature type="region of interest" description="Disordered" evidence="1">
    <location>
        <begin position="299"/>
        <end position="329"/>
    </location>
</feature>
<feature type="region of interest" description="Disordered" evidence="1">
    <location>
        <begin position="215"/>
        <end position="236"/>
    </location>
</feature>
<accession>A0A0D2M4K1</accession>
<proteinExistence type="predicted"/>
<protein>
    <submittedName>
        <fullName evidence="2">Uncharacterized protein</fullName>
    </submittedName>
</protein>
<dbReference type="EMBL" id="KN817593">
    <property type="protein sequence ID" value="KJA18098.1"/>
    <property type="molecule type" value="Genomic_DNA"/>
</dbReference>
<feature type="region of interest" description="Disordered" evidence="1">
    <location>
        <begin position="466"/>
        <end position="495"/>
    </location>
</feature>
<feature type="region of interest" description="Disordered" evidence="1">
    <location>
        <begin position="1"/>
        <end position="49"/>
    </location>
</feature>
<feature type="compositionally biased region" description="Polar residues" evidence="1">
    <location>
        <begin position="475"/>
        <end position="489"/>
    </location>
</feature>
<feature type="compositionally biased region" description="Pro residues" evidence="1">
    <location>
        <begin position="417"/>
        <end position="432"/>
    </location>
</feature>
<dbReference type="Proteomes" id="UP000054270">
    <property type="component" value="Unassembled WGS sequence"/>
</dbReference>
<name>A0A0D2M4K1_HYPSF</name>
<evidence type="ECO:0000256" key="1">
    <source>
        <dbReference type="SAM" id="MobiDB-lite"/>
    </source>
</evidence>
<reference evidence="3" key="1">
    <citation type="submission" date="2014-04" db="EMBL/GenBank/DDBJ databases">
        <title>Evolutionary Origins and Diversification of the Mycorrhizal Mutualists.</title>
        <authorList>
            <consortium name="DOE Joint Genome Institute"/>
            <consortium name="Mycorrhizal Genomics Consortium"/>
            <person name="Kohler A."/>
            <person name="Kuo A."/>
            <person name="Nagy L.G."/>
            <person name="Floudas D."/>
            <person name="Copeland A."/>
            <person name="Barry K.W."/>
            <person name="Cichocki N."/>
            <person name="Veneault-Fourrey C."/>
            <person name="LaButti K."/>
            <person name="Lindquist E.A."/>
            <person name="Lipzen A."/>
            <person name="Lundell T."/>
            <person name="Morin E."/>
            <person name="Murat C."/>
            <person name="Riley R."/>
            <person name="Ohm R."/>
            <person name="Sun H."/>
            <person name="Tunlid A."/>
            <person name="Henrissat B."/>
            <person name="Grigoriev I.V."/>
            <person name="Hibbett D.S."/>
            <person name="Martin F."/>
        </authorList>
    </citation>
    <scope>NUCLEOTIDE SEQUENCE [LARGE SCALE GENOMIC DNA]</scope>
    <source>
        <strain evidence="3">FD-334 SS-4</strain>
    </source>
</reference>
<dbReference type="AlphaFoldDB" id="A0A0D2M4K1"/>
<sequence length="1022" mass="111526">MLNASFNSDDMYDDDPVAPEPSGESPRQDAVETTTGWKSGSAKEDSQWKEKHSRLQERVHSLEQEVIKLQLENSHLTVTNLGLAASRVQPTNSFIPADIPQTSSLAELAFMCMGNPTPTPRTGMVKLWSKRKKLGASTAPGTANAALENSAGPAVVEVALESPPASVDLDAPQADCATGGIRWRKAVLPPSLIAPVIRNVPDDADVTRNVNQAPAHLGITPQPPDTHSHRVSEHNTRPVEHAGAQAYREWLVDEDMHKPSPALSTACARPSSNACVLPPSARSPKLNALAVRIVPDDADRPWNSRRRLTDSPHGARHETRRSADAKALAPSLVPQAGSCALTEWTTRLTALEHMRIPHPPHAAQPNPTPPPSNVAVVLHHFPRTAGDSLHVVSAALRGPRLTSLSHLAADPLRDAEAPPPSCDPDSARPPQPADVVDEASAAPRAGRDTYLVIDTRSLGSDLLRRRCPAKRKQRSSSAQAIRGSTTSPRTGCARPPSHLVWTLSVTAGHHRIGAVRCRQRYSSWTTSGQHLDLRNAEPLTGALRCVAPTSSISTTRPPSKIAAPSVACVAACARARSVTVLSCVSTYRAARAHRARWAPRVLVVSCRVCMRDALDGAQRLRAPVSRRRRGASVRHTAVCSAPRTAGRQRRRRRAQDNWEVMGDALHRWEEERGNGNAEGGLTPSDLYPPVLAWQLLGSAWGMCTLVRLHARSPESGTGVGRCDEHPLNHNDAQSVLLTPRRPSIHLTPIARAENTPHRRRRAISRPHNPTAAHLRRFLRQCGRRHGRWGLSGWLRRHAQIFGNPLRAGGDAVIRADAFAVCVITRRTHAHRLFFADRRIVPRRCRHPIHSSLADIRVPPAPRRRREQPRMRLTHIGAVVQAQAQLDHPNKLPTRRTGRRPPPPLYWPDAIWNNADDLGAAILNVEEQPGGVTVARRRAGTSPSEQLALLGVVHAIDAPPRGVLAGGVSAYSMTSDIVVDEEQEDKLANEKSDLFDGGLCSFSAFRYAWGHKSWAEWTMLSSG</sequence>
<gene>
    <name evidence="2" type="ORF">HYPSUDRAFT_205600</name>
</gene>